<feature type="transmembrane region" description="Helical" evidence="7">
    <location>
        <begin position="252"/>
        <end position="274"/>
    </location>
</feature>
<evidence type="ECO:0000256" key="7">
    <source>
        <dbReference type="SAM" id="Phobius"/>
    </source>
</evidence>
<feature type="transmembrane region" description="Helical" evidence="7">
    <location>
        <begin position="26"/>
        <end position="46"/>
    </location>
</feature>
<evidence type="ECO:0000313" key="8">
    <source>
        <dbReference type="EMBL" id="RDD61973.1"/>
    </source>
</evidence>
<evidence type="ECO:0000256" key="1">
    <source>
        <dbReference type="ARBA" id="ARBA00004651"/>
    </source>
</evidence>
<accession>A0A369T9I3</accession>
<dbReference type="GO" id="GO:0005886">
    <property type="term" value="C:plasma membrane"/>
    <property type="evidence" value="ECO:0007669"/>
    <property type="project" value="UniProtKB-SubCell"/>
</dbReference>
<dbReference type="PANTHER" id="PTHR30106:SF1">
    <property type="entry name" value="UPF0324 MEMBRANE PROTEIN FN0533"/>
    <property type="match status" value="1"/>
</dbReference>
<dbReference type="Proteomes" id="UP000253941">
    <property type="component" value="Unassembled WGS sequence"/>
</dbReference>
<dbReference type="EMBL" id="QPMH01000008">
    <property type="protein sequence ID" value="RDD61973.1"/>
    <property type="molecule type" value="Genomic_DNA"/>
</dbReference>
<keyword evidence="3" id="KW-1003">Cell membrane</keyword>
<evidence type="ECO:0000256" key="2">
    <source>
        <dbReference type="ARBA" id="ARBA00007977"/>
    </source>
</evidence>
<feature type="transmembrane region" description="Helical" evidence="7">
    <location>
        <begin position="316"/>
        <end position="336"/>
    </location>
</feature>
<gene>
    <name evidence="8" type="ORF">DRB17_10855</name>
</gene>
<feature type="transmembrane region" description="Helical" evidence="7">
    <location>
        <begin position="178"/>
        <end position="199"/>
    </location>
</feature>
<comment type="caution">
    <text evidence="8">The sequence shown here is derived from an EMBL/GenBank/DDBJ whole genome shotgun (WGS) entry which is preliminary data.</text>
</comment>
<evidence type="ECO:0000313" key="9">
    <source>
        <dbReference type="Proteomes" id="UP000253941"/>
    </source>
</evidence>
<feature type="transmembrane region" description="Helical" evidence="7">
    <location>
        <begin position="211"/>
        <end position="231"/>
    </location>
</feature>
<feature type="transmembrane region" description="Helical" evidence="7">
    <location>
        <begin position="117"/>
        <end position="139"/>
    </location>
</feature>
<dbReference type="InterPro" id="IPR018383">
    <property type="entry name" value="UPF0324_pro"/>
</dbReference>
<keyword evidence="6 7" id="KW-0472">Membrane</keyword>
<reference evidence="8 9" key="1">
    <citation type="submission" date="2018-07" db="EMBL/GenBank/DDBJ databases">
        <title>Venubactetium sediminum gen. nov., sp. nov., isolated from a marine solar saltern.</title>
        <authorList>
            <person name="Wang S."/>
        </authorList>
    </citation>
    <scope>NUCLEOTIDE SEQUENCE [LARGE SCALE GENOMIC DNA]</scope>
    <source>
        <strain evidence="8 9">WD2A32</strain>
    </source>
</reference>
<organism evidence="8 9">
    <name type="scientific">Ferruginivarius sediminum</name>
    <dbReference type="NCBI Taxonomy" id="2661937"/>
    <lineage>
        <taxon>Bacteria</taxon>
        <taxon>Pseudomonadati</taxon>
        <taxon>Pseudomonadota</taxon>
        <taxon>Alphaproteobacteria</taxon>
        <taxon>Rhodospirillales</taxon>
        <taxon>Rhodospirillaceae</taxon>
        <taxon>Ferruginivarius</taxon>
    </lineage>
</organism>
<feature type="transmembrane region" description="Helical" evidence="7">
    <location>
        <begin position="286"/>
        <end position="304"/>
    </location>
</feature>
<evidence type="ECO:0000256" key="3">
    <source>
        <dbReference type="ARBA" id="ARBA00022475"/>
    </source>
</evidence>
<keyword evidence="9" id="KW-1185">Reference proteome</keyword>
<dbReference type="PANTHER" id="PTHR30106">
    <property type="entry name" value="INNER MEMBRANE PROTEIN YEIH-RELATED"/>
    <property type="match status" value="1"/>
</dbReference>
<comment type="similarity">
    <text evidence="2">Belongs to the UPF0324 family.</text>
</comment>
<name>A0A369T9I3_9PROT</name>
<feature type="transmembrane region" description="Helical" evidence="7">
    <location>
        <begin position="58"/>
        <end position="75"/>
    </location>
</feature>
<feature type="transmembrane region" description="Helical" evidence="7">
    <location>
        <begin position="145"/>
        <end position="166"/>
    </location>
</feature>
<evidence type="ECO:0000256" key="6">
    <source>
        <dbReference type="ARBA" id="ARBA00023136"/>
    </source>
</evidence>
<protein>
    <submittedName>
        <fullName evidence="8">Putative sulfate exporter family transporter</fullName>
    </submittedName>
</protein>
<keyword evidence="4 7" id="KW-0812">Transmembrane</keyword>
<proteinExistence type="inferred from homology"/>
<keyword evidence="5 7" id="KW-1133">Transmembrane helix</keyword>
<sequence>MEKLRVLLACGAVALAGWWFAGHIPLLAPPVTAIGIGFIAINAVGWLRQTLPAGELSYLARIALQTAIVLMGASLDLNELWRAAAASIEVIVVTLTVGLAAALVLGRALGVAWRLRALIGAGTVICGGSAIAAVAPAIRARADDIALSVSIIFLFNVIAVLIFPAVGNFMAFSDQAFGLWAGTAINDTSAVVAAGYAFSDAAGDYATIVKLARSTFILPLVLAFAAGNALMSNDDEADRAAQSGVRGRLAGWVRAVPIFIVLFVAASALNTAGALGTLIPQLADQASGWLMLLALAALGMQTDLRSMARTAGPPLVLGLATWAVVAVTSLLVQALTGQI</sequence>
<comment type="subcellular location">
    <subcellularLocation>
        <location evidence="1">Cell membrane</location>
        <topology evidence="1">Multi-pass membrane protein</topology>
    </subcellularLocation>
</comment>
<evidence type="ECO:0000256" key="4">
    <source>
        <dbReference type="ARBA" id="ARBA00022692"/>
    </source>
</evidence>
<evidence type="ECO:0000256" key="5">
    <source>
        <dbReference type="ARBA" id="ARBA00022989"/>
    </source>
</evidence>
<dbReference type="Pfam" id="PF03601">
    <property type="entry name" value="Cons_hypoth698"/>
    <property type="match status" value="1"/>
</dbReference>
<dbReference type="AlphaFoldDB" id="A0A369T9I3"/>
<dbReference type="RefSeq" id="WP_114582217.1">
    <property type="nucleotide sequence ID" value="NZ_QPMH01000008.1"/>
</dbReference>
<feature type="transmembrane region" description="Helical" evidence="7">
    <location>
        <begin position="81"/>
        <end position="105"/>
    </location>
</feature>